<comment type="caution">
    <text evidence="1">The sequence shown here is derived from an EMBL/GenBank/DDBJ whole genome shotgun (WGS) entry which is preliminary data.</text>
</comment>
<keyword evidence="2" id="KW-1185">Reference proteome</keyword>
<protein>
    <submittedName>
        <fullName evidence="1">DNA sulfur modification protein DndB</fullName>
    </submittedName>
</protein>
<dbReference type="RefSeq" id="WP_199749342.1">
    <property type="nucleotide sequence ID" value="NZ_CBCSDC010000025.1"/>
</dbReference>
<gene>
    <name evidence="1" type="ORF">IQ19_00339</name>
</gene>
<dbReference type="EMBL" id="VLKI01000001">
    <property type="protein sequence ID" value="TWH90889.1"/>
    <property type="molecule type" value="Genomic_DNA"/>
</dbReference>
<accession>A0A562K633</accession>
<dbReference type="AlphaFoldDB" id="A0A562K633"/>
<dbReference type="Proteomes" id="UP000318667">
    <property type="component" value="Unassembled WGS sequence"/>
</dbReference>
<evidence type="ECO:0000313" key="2">
    <source>
        <dbReference type="Proteomes" id="UP000318667"/>
    </source>
</evidence>
<organism evidence="1 2">
    <name type="scientific">Cytobacillus oceanisediminis</name>
    <dbReference type="NCBI Taxonomy" id="665099"/>
    <lineage>
        <taxon>Bacteria</taxon>
        <taxon>Bacillati</taxon>
        <taxon>Bacillota</taxon>
        <taxon>Bacilli</taxon>
        <taxon>Bacillales</taxon>
        <taxon>Bacillaceae</taxon>
        <taxon>Cytobacillus</taxon>
    </lineage>
</organism>
<evidence type="ECO:0000313" key="1">
    <source>
        <dbReference type="EMBL" id="TWH90889.1"/>
    </source>
</evidence>
<reference evidence="1 2" key="1">
    <citation type="journal article" date="2015" name="Stand. Genomic Sci.">
        <title>Genomic Encyclopedia of Bacterial and Archaeal Type Strains, Phase III: the genomes of soil and plant-associated and newly described type strains.</title>
        <authorList>
            <person name="Whitman W.B."/>
            <person name="Woyke T."/>
            <person name="Klenk H.P."/>
            <person name="Zhou Y."/>
            <person name="Lilburn T.G."/>
            <person name="Beck B.J."/>
            <person name="De Vos P."/>
            <person name="Vandamme P."/>
            <person name="Eisen J.A."/>
            <person name="Garrity G."/>
            <person name="Hugenholtz P."/>
            <person name="Kyrpides N.C."/>
        </authorList>
    </citation>
    <scope>NUCLEOTIDE SEQUENCE [LARGE SCALE GENOMIC DNA]</scope>
    <source>
        <strain evidence="1 2">CGMCC 1.10115</strain>
    </source>
</reference>
<name>A0A562K633_9BACI</name>
<sequence>MICIYNQGEFQIGQYLTVTAPGLSNSSQLFSEKWIEQPNANDQMGVTDINTERRETHIGQIMLYDQRDKYTELTRNVASQLQTIFEIEQNLSRISIHNLALTSLATMKRCIISLFEGILTVKIGSHYYRCNPKEAEEIVMKHKETQGRFW</sequence>
<proteinExistence type="predicted"/>
<dbReference type="GeneID" id="65406790"/>